<keyword evidence="5" id="KW-0812">Transmembrane</keyword>
<dbReference type="Proteomes" id="UP000737018">
    <property type="component" value="Unassembled WGS sequence"/>
</dbReference>
<dbReference type="Pfam" id="PF01697">
    <property type="entry name" value="Glyco_transf_92"/>
    <property type="match status" value="1"/>
</dbReference>
<comment type="similarity">
    <text evidence="2 8">Belongs to the glycosyltransferase 92 family.</text>
</comment>
<dbReference type="GO" id="GO:0005737">
    <property type="term" value="C:cytoplasm"/>
    <property type="evidence" value="ECO:0007669"/>
    <property type="project" value="TreeGrafter"/>
</dbReference>
<evidence type="ECO:0000256" key="3">
    <source>
        <dbReference type="ARBA" id="ARBA00022676"/>
    </source>
</evidence>
<keyword evidence="10" id="KW-1185">Reference proteome</keyword>
<dbReference type="EMBL" id="JRKL02000209">
    <property type="protein sequence ID" value="KAF3973806.1"/>
    <property type="molecule type" value="Genomic_DNA"/>
</dbReference>
<dbReference type="GO" id="GO:0016757">
    <property type="term" value="F:glycosyltransferase activity"/>
    <property type="evidence" value="ECO:0007669"/>
    <property type="project" value="UniProtKB-UniRule"/>
</dbReference>
<organism evidence="9 10">
    <name type="scientific">Castanea mollissima</name>
    <name type="common">Chinese chestnut</name>
    <dbReference type="NCBI Taxonomy" id="60419"/>
    <lineage>
        <taxon>Eukaryota</taxon>
        <taxon>Viridiplantae</taxon>
        <taxon>Streptophyta</taxon>
        <taxon>Embryophyta</taxon>
        <taxon>Tracheophyta</taxon>
        <taxon>Spermatophyta</taxon>
        <taxon>Magnoliopsida</taxon>
        <taxon>eudicotyledons</taxon>
        <taxon>Gunneridae</taxon>
        <taxon>Pentapetalae</taxon>
        <taxon>rosids</taxon>
        <taxon>fabids</taxon>
        <taxon>Fagales</taxon>
        <taxon>Fagaceae</taxon>
        <taxon>Castanea</taxon>
    </lineage>
</organism>
<proteinExistence type="inferred from homology"/>
<evidence type="ECO:0000256" key="2">
    <source>
        <dbReference type="ARBA" id="ARBA00007647"/>
    </source>
</evidence>
<keyword evidence="7" id="KW-0472">Membrane</keyword>
<accession>A0A8J4RID2</accession>
<evidence type="ECO:0000256" key="6">
    <source>
        <dbReference type="ARBA" id="ARBA00022989"/>
    </source>
</evidence>
<dbReference type="PANTHER" id="PTHR21461">
    <property type="entry name" value="GLYCOSYLTRANSFERASE FAMILY 92 PROTEIN"/>
    <property type="match status" value="1"/>
</dbReference>
<dbReference type="InterPro" id="IPR008166">
    <property type="entry name" value="Glyco_transf_92"/>
</dbReference>
<dbReference type="EC" id="2.4.1.-" evidence="8"/>
<name>A0A8J4RID2_9ROSI</name>
<keyword evidence="4 8" id="KW-0808">Transferase</keyword>
<protein>
    <recommendedName>
        <fullName evidence="8">Glycosyltransferase family 92 protein</fullName>
        <ecNumber evidence="8">2.4.1.-</ecNumber>
    </recommendedName>
</protein>
<evidence type="ECO:0000256" key="7">
    <source>
        <dbReference type="ARBA" id="ARBA00023136"/>
    </source>
</evidence>
<evidence type="ECO:0000256" key="1">
    <source>
        <dbReference type="ARBA" id="ARBA00004167"/>
    </source>
</evidence>
<dbReference type="PANTHER" id="PTHR21461:SF69">
    <property type="entry name" value="GLYCOSYLTRANSFERASE FAMILY 92 PROTEIN"/>
    <property type="match status" value="1"/>
</dbReference>
<dbReference type="AlphaFoldDB" id="A0A8J4RID2"/>
<gene>
    <name evidence="9" type="ORF">CMV_002804</name>
</gene>
<comment type="caution">
    <text evidence="9">The sequence shown here is derived from an EMBL/GenBank/DDBJ whole genome shotgun (WGS) entry which is preliminary data.</text>
</comment>
<keyword evidence="3 8" id="KW-0328">Glycosyltransferase</keyword>
<reference evidence="9" key="1">
    <citation type="submission" date="2020-03" db="EMBL/GenBank/DDBJ databases">
        <title>Castanea mollissima Vanexum genome sequencing.</title>
        <authorList>
            <person name="Staton M."/>
        </authorList>
    </citation>
    <scope>NUCLEOTIDE SEQUENCE</scope>
    <source>
        <tissue evidence="9">Leaf</tissue>
    </source>
</reference>
<evidence type="ECO:0000313" key="10">
    <source>
        <dbReference type="Proteomes" id="UP000737018"/>
    </source>
</evidence>
<dbReference type="GO" id="GO:0016020">
    <property type="term" value="C:membrane"/>
    <property type="evidence" value="ECO:0007669"/>
    <property type="project" value="UniProtKB-SubCell"/>
</dbReference>
<keyword evidence="6" id="KW-1133">Transmembrane helix</keyword>
<evidence type="ECO:0000256" key="4">
    <source>
        <dbReference type="ARBA" id="ARBA00022679"/>
    </source>
</evidence>
<evidence type="ECO:0000256" key="5">
    <source>
        <dbReference type="ARBA" id="ARBA00022692"/>
    </source>
</evidence>
<comment type="subcellular location">
    <subcellularLocation>
        <location evidence="1">Membrane</location>
        <topology evidence="1">Single-pass membrane protein</topology>
    </subcellularLocation>
</comment>
<sequence length="618" mass="70328">MRRRVRTAFLFALLVVLLFTFVSVYFARNSITKKHVLNSTSDLRTRSKDPSFPNLVIRDDREKLGGQLRTRPVSSIGNLVSTVAILFPDWEVFVIVSPEAALPSTDSGDAEYKCMFENGAKSPAIFSGVLASTNRSTFKCVFPNSLHSHRPFIQPTLIRSWETDVSPGNKQVSPELIRWTTIAYESLSTENDVVLFVKGINRQLSNKPPSEFNCVFGDDGEENAAVRTAVTSSNQEVFRCHHPNLTAAVTSERIKISLEIVPKNTVVPSVAYYTPRRRTLARQEPKSLLCACTMVYNVAKFLREWVMYHSRIGVEKFILYDNGSDDELAKVVDELNQEGFNVTTLFWIWPKTQEAGFSHAALYVNQSCTWMMYVDVDEFVFSPTWQSPSSSKLLTSLLPISDRSIGQLQIRCNEFGPSNQTSHPVEGVTQGYTCRRKVDERHKSIVLLDAVNSSLENAIHHFEVKKSFYRSILVSTEDVVVNHYKYQAWSEFRTKFRRRVSAYVVDWTQALNPTSKDRTPGLGFEPIEPEGWAKKFCEVRDDRLKLLTQDWFGSNTSHGLLVMNEDFWGFSYCSGLSFCFECDDVRQVTYIDAEAAMESPEPLEDFLGEVWSFCNLSR</sequence>
<evidence type="ECO:0000313" key="9">
    <source>
        <dbReference type="EMBL" id="KAF3973806.1"/>
    </source>
</evidence>
<evidence type="ECO:0000256" key="8">
    <source>
        <dbReference type="RuleBase" id="RU366017"/>
    </source>
</evidence>
<dbReference type="OrthoDB" id="2526284at2759"/>